<name>A0A251J2E6_MANES</name>
<dbReference type="EMBL" id="CM004401">
    <property type="protein sequence ID" value="OAY27712.1"/>
    <property type="molecule type" value="Genomic_DNA"/>
</dbReference>
<comment type="function">
    <text evidence="4">Component of the Mediator complex, a coactivator involved in the regulated transcription of nearly all RNA polymerase II-dependent genes. Mediator functions as a bridge to convey information from gene-specific regulatory proteins to the basal RNA polymerase II transcription machinery. Mediator is recruited to promoters by direct interactions with regulatory proteins and serves as a scaffold for the assembly of a functional preinitiation complex with RNA polymerase II and the general transcription factors.</text>
</comment>
<evidence type="ECO:0000313" key="6">
    <source>
        <dbReference type="Proteomes" id="UP000091857"/>
    </source>
</evidence>
<proteinExistence type="inferred from homology"/>
<dbReference type="AlphaFoldDB" id="A0A251J2E6"/>
<sequence>MEKLQSYKSRGFQYQLGDFQLRVGKVVPSHSENLRGIVMEVEYIPISPMEKARQIMEEFVDICKKPSQKRSVPGHFLHMEPNFAEYGLLDYYTPQHTAVQYATVVPQMIATQTRRVQAARN</sequence>
<evidence type="ECO:0000256" key="3">
    <source>
        <dbReference type="ARBA" id="ARBA00023242"/>
    </source>
</evidence>
<comment type="subcellular location">
    <subcellularLocation>
        <location evidence="1 4">Nucleus</location>
    </subcellularLocation>
</comment>
<evidence type="ECO:0000256" key="2">
    <source>
        <dbReference type="ARBA" id="ARBA00010743"/>
    </source>
</evidence>
<dbReference type="STRING" id="3983.A0A251J2E6"/>
<comment type="subunit">
    <text evidence="4">Component of the Mediator complex.</text>
</comment>
<evidence type="ECO:0000256" key="4">
    <source>
        <dbReference type="RuleBase" id="RU364152"/>
    </source>
</evidence>
<dbReference type="Gramene" id="Manes.15G009400.9.v8.1">
    <property type="protein sequence ID" value="Manes.15G009400.9.v8.1.CDS"/>
    <property type="gene ID" value="Manes.15G009400.v8.1"/>
</dbReference>
<keyword evidence="3 4" id="KW-0539">Nucleus</keyword>
<dbReference type="Pfam" id="PF08612">
    <property type="entry name" value="Med20"/>
    <property type="match status" value="1"/>
</dbReference>
<dbReference type="Gramene" id="Manes.15G009400.8.v8.1">
    <property type="protein sequence ID" value="Manes.15G009400.8.v8.1.CDS"/>
    <property type="gene ID" value="Manes.15G009400.v8.1"/>
</dbReference>
<comment type="similarity">
    <text evidence="2 4">Belongs to the Mediator complex subunit 20 family.</text>
</comment>
<accession>A0A251J2E6</accession>
<reference evidence="5 6" key="1">
    <citation type="submission" date="2016-02" db="EMBL/GenBank/DDBJ databases">
        <title>WGS assembly of Manihot esculenta.</title>
        <authorList>
            <person name="Bredeson J.V."/>
            <person name="Prochnik S.E."/>
            <person name="Lyons J.B."/>
            <person name="Schmutz J."/>
            <person name="Grimwood J."/>
            <person name="Vrebalov J."/>
            <person name="Bart R.S."/>
            <person name="Amuge T."/>
            <person name="Ferguson M.E."/>
            <person name="Green R."/>
            <person name="Putnam N."/>
            <person name="Stites J."/>
            <person name="Rounsley S."/>
            <person name="Rokhsar D.S."/>
        </authorList>
    </citation>
    <scope>NUCLEOTIDE SEQUENCE [LARGE SCALE GENOMIC DNA]</scope>
    <source>
        <strain evidence="6">cv. AM560-2</strain>
        <tissue evidence="5">Leaf</tissue>
    </source>
</reference>
<dbReference type="InterPro" id="IPR013921">
    <property type="entry name" value="Mediator_Med20"/>
</dbReference>
<evidence type="ECO:0000256" key="1">
    <source>
        <dbReference type="ARBA" id="ARBA00004123"/>
    </source>
</evidence>
<evidence type="ECO:0000313" key="5">
    <source>
        <dbReference type="EMBL" id="OAY27712.1"/>
    </source>
</evidence>
<dbReference type="PANTHER" id="PTHR12465:SF0">
    <property type="entry name" value="MEDIATOR OF RNA POLYMERASE II TRANSCRIPTION SUBUNIT 20"/>
    <property type="match status" value="1"/>
</dbReference>
<organism evidence="5 6">
    <name type="scientific">Manihot esculenta</name>
    <name type="common">Cassava</name>
    <name type="synonym">Jatropha manihot</name>
    <dbReference type="NCBI Taxonomy" id="3983"/>
    <lineage>
        <taxon>Eukaryota</taxon>
        <taxon>Viridiplantae</taxon>
        <taxon>Streptophyta</taxon>
        <taxon>Embryophyta</taxon>
        <taxon>Tracheophyta</taxon>
        <taxon>Spermatophyta</taxon>
        <taxon>Magnoliopsida</taxon>
        <taxon>eudicotyledons</taxon>
        <taxon>Gunneridae</taxon>
        <taxon>Pentapetalae</taxon>
        <taxon>rosids</taxon>
        <taxon>fabids</taxon>
        <taxon>Malpighiales</taxon>
        <taxon>Euphorbiaceae</taxon>
        <taxon>Crotonoideae</taxon>
        <taxon>Manihoteae</taxon>
        <taxon>Manihot</taxon>
    </lineage>
</organism>
<dbReference type="Gramene" id="Manes.15G009400.10.v8.1">
    <property type="protein sequence ID" value="Manes.15G009400.10.v8.1.CDS"/>
    <property type="gene ID" value="Manes.15G009400.v8.1"/>
</dbReference>
<keyword evidence="4" id="KW-0805">Transcription regulation</keyword>
<dbReference type="GO" id="GO:0016592">
    <property type="term" value="C:mediator complex"/>
    <property type="evidence" value="ECO:0000318"/>
    <property type="project" value="GO_Central"/>
</dbReference>
<keyword evidence="4" id="KW-0804">Transcription</keyword>
<dbReference type="Proteomes" id="UP000091857">
    <property type="component" value="Chromosome 15"/>
</dbReference>
<dbReference type="GO" id="GO:0003713">
    <property type="term" value="F:transcription coactivator activity"/>
    <property type="evidence" value="ECO:0000318"/>
    <property type="project" value="GO_Central"/>
</dbReference>
<keyword evidence="6" id="KW-1185">Reference proteome</keyword>
<dbReference type="PANTHER" id="PTHR12465">
    <property type="entry name" value="UBIQUITIN SPECIFIC PROTEASE HOMOLOG 49"/>
    <property type="match status" value="1"/>
</dbReference>
<dbReference type="EMBL" id="CM004401">
    <property type="protein sequence ID" value="OAY27713.1"/>
    <property type="molecule type" value="Genomic_DNA"/>
</dbReference>
<dbReference type="GO" id="GO:0006357">
    <property type="term" value="P:regulation of transcription by RNA polymerase II"/>
    <property type="evidence" value="ECO:0000318"/>
    <property type="project" value="GO_Central"/>
</dbReference>
<gene>
    <name evidence="4" type="primary">MED20</name>
    <name evidence="5" type="ORF">MANES_15G009400</name>
</gene>
<keyword evidence="4" id="KW-0010">Activator</keyword>
<protein>
    <recommendedName>
        <fullName evidence="4">Mediator of RNA polymerase II transcription subunit 20</fullName>
    </recommendedName>
    <alternativeName>
        <fullName evidence="4">Mediator complex subunit 20</fullName>
    </alternativeName>
</protein>
<dbReference type="Gramene" id="Manes.15G009400.7.v8.1">
    <property type="protein sequence ID" value="Manes.15G009400.7.v8.1.CDS"/>
    <property type="gene ID" value="Manes.15G009400.v8.1"/>
</dbReference>